<evidence type="ECO:0008006" key="3">
    <source>
        <dbReference type="Google" id="ProtNLM"/>
    </source>
</evidence>
<sequence>MIGTLIPHFSPAYYAAVESAINALEVHGLDKCPNYGIEGFKRYVALAIVARNIRRIGDILWQQDVERKRKAIKRKLKYQQAA</sequence>
<dbReference type="Proteomes" id="UP000199561">
    <property type="component" value="Unassembled WGS sequence"/>
</dbReference>
<protein>
    <recommendedName>
        <fullName evidence="3">Transposase DDE domain-containing protein</fullName>
    </recommendedName>
</protein>
<gene>
    <name evidence="1" type="ORF">SAMN05421880_10720</name>
</gene>
<dbReference type="STRING" id="52442.SAMN05421880_10720"/>
<dbReference type="AlphaFoldDB" id="A0A1I4NAL1"/>
<keyword evidence="2" id="KW-1185">Reference proteome</keyword>
<dbReference type="EMBL" id="FOUF01000007">
    <property type="protein sequence ID" value="SFM12320.1"/>
    <property type="molecule type" value="Genomic_DNA"/>
</dbReference>
<reference evidence="1 2" key="1">
    <citation type="submission" date="2016-10" db="EMBL/GenBank/DDBJ databases">
        <authorList>
            <person name="de Groot N.N."/>
        </authorList>
    </citation>
    <scope>NUCLEOTIDE SEQUENCE [LARGE SCALE GENOMIC DNA]</scope>
    <source>
        <strain evidence="1 2">Nm146</strain>
    </source>
</reference>
<organism evidence="1 2">
    <name type="scientific">Nitrosomonas nitrosa</name>
    <dbReference type="NCBI Taxonomy" id="52442"/>
    <lineage>
        <taxon>Bacteria</taxon>
        <taxon>Pseudomonadati</taxon>
        <taxon>Pseudomonadota</taxon>
        <taxon>Betaproteobacteria</taxon>
        <taxon>Nitrosomonadales</taxon>
        <taxon>Nitrosomonadaceae</taxon>
        <taxon>Nitrosomonas</taxon>
    </lineage>
</organism>
<proteinExistence type="predicted"/>
<evidence type="ECO:0000313" key="1">
    <source>
        <dbReference type="EMBL" id="SFM12320.1"/>
    </source>
</evidence>
<accession>A0A1I4NAL1</accession>
<name>A0A1I4NAL1_9PROT</name>
<evidence type="ECO:0000313" key="2">
    <source>
        <dbReference type="Proteomes" id="UP000199561"/>
    </source>
</evidence>